<evidence type="ECO:0000313" key="1">
    <source>
        <dbReference type="EMBL" id="KAL0386703.1"/>
    </source>
</evidence>
<reference evidence="1" key="1">
    <citation type="submission" date="2020-06" db="EMBL/GenBank/DDBJ databases">
        <authorList>
            <person name="Li T."/>
            <person name="Hu X."/>
            <person name="Zhang T."/>
            <person name="Song X."/>
            <person name="Zhang H."/>
            <person name="Dai N."/>
            <person name="Sheng W."/>
            <person name="Hou X."/>
            <person name="Wei L."/>
        </authorList>
    </citation>
    <scope>NUCLEOTIDE SEQUENCE</scope>
    <source>
        <strain evidence="1">KEN1</strain>
        <tissue evidence="1">Leaf</tissue>
    </source>
</reference>
<organism evidence="1">
    <name type="scientific">Sesamum latifolium</name>
    <dbReference type="NCBI Taxonomy" id="2727402"/>
    <lineage>
        <taxon>Eukaryota</taxon>
        <taxon>Viridiplantae</taxon>
        <taxon>Streptophyta</taxon>
        <taxon>Embryophyta</taxon>
        <taxon>Tracheophyta</taxon>
        <taxon>Spermatophyta</taxon>
        <taxon>Magnoliopsida</taxon>
        <taxon>eudicotyledons</taxon>
        <taxon>Gunneridae</taxon>
        <taxon>Pentapetalae</taxon>
        <taxon>asterids</taxon>
        <taxon>lamiids</taxon>
        <taxon>Lamiales</taxon>
        <taxon>Pedaliaceae</taxon>
        <taxon>Sesamum</taxon>
    </lineage>
</organism>
<sequence length="111" mass="13022">MMKKKGGMEEAKSDGSICGLREKGPWPRVTITKEECISLWKPWRRALIKDTCQTLRNWIKPIPAPTSGFLFLEQPLIRGRQVVFKASTWLNHQRQLRILVKTRRRVIPNRI</sequence>
<name>A0AAW2S502_9LAMI</name>
<comment type="caution">
    <text evidence="1">The sequence shown here is derived from an EMBL/GenBank/DDBJ whole genome shotgun (WGS) entry which is preliminary data.</text>
</comment>
<gene>
    <name evidence="1" type="ORF">Slati_4585800</name>
</gene>
<dbReference type="EMBL" id="JACGWN010000073">
    <property type="protein sequence ID" value="KAL0386703.1"/>
    <property type="molecule type" value="Genomic_DNA"/>
</dbReference>
<accession>A0AAW2S502</accession>
<reference evidence="1" key="2">
    <citation type="journal article" date="2024" name="Plant">
        <title>Genomic evolution and insights into agronomic trait innovations of Sesamum species.</title>
        <authorList>
            <person name="Miao H."/>
            <person name="Wang L."/>
            <person name="Qu L."/>
            <person name="Liu H."/>
            <person name="Sun Y."/>
            <person name="Le M."/>
            <person name="Wang Q."/>
            <person name="Wei S."/>
            <person name="Zheng Y."/>
            <person name="Lin W."/>
            <person name="Duan Y."/>
            <person name="Cao H."/>
            <person name="Xiong S."/>
            <person name="Wang X."/>
            <person name="Wei L."/>
            <person name="Li C."/>
            <person name="Ma Q."/>
            <person name="Ju M."/>
            <person name="Zhao R."/>
            <person name="Li G."/>
            <person name="Mu C."/>
            <person name="Tian Q."/>
            <person name="Mei H."/>
            <person name="Zhang T."/>
            <person name="Gao T."/>
            <person name="Zhang H."/>
        </authorList>
    </citation>
    <scope>NUCLEOTIDE SEQUENCE</scope>
    <source>
        <strain evidence="1">KEN1</strain>
    </source>
</reference>
<proteinExistence type="predicted"/>
<protein>
    <submittedName>
        <fullName evidence="1">Uncharacterized protein</fullName>
    </submittedName>
</protein>
<dbReference type="AlphaFoldDB" id="A0AAW2S502"/>